<evidence type="ECO:0000256" key="5">
    <source>
        <dbReference type="PROSITE-ProRule" id="PRU00221"/>
    </source>
</evidence>
<name>A0ABD1GVS3_SALDI</name>
<feature type="repeat" description="WD" evidence="5">
    <location>
        <begin position="82"/>
        <end position="113"/>
    </location>
</feature>
<organism evidence="7 8">
    <name type="scientific">Salvia divinorum</name>
    <name type="common">Maria pastora</name>
    <name type="synonym">Diviner's sage</name>
    <dbReference type="NCBI Taxonomy" id="28513"/>
    <lineage>
        <taxon>Eukaryota</taxon>
        <taxon>Viridiplantae</taxon>
        <taxon>Streptophyta</taxon>
        <taxon>Embryophyta</taxon>
        <taxon>Tracheophyta</taxon>
        <taxon>Spermatophyta</taxon>
        <taxon>Magnoliopsida</taxon>
        <taxon>eudicotyledons</taxon>
        <taxon>Gunneridae</taxon>
        <taxon>Pentapetalae</taxon>
        <taxon>asterids</taxon>
        <taxon>lamiids</taxon>
        <taxon>Lamiales</taxon>
        <taxon>Lamiaceae</taxon>
        <taxon>Nepetoideae</taxon>
        <taxon>Mentheae</taxon>
        <taxon>Salviinae</taxon>
        <taxon>Salvia</taxon>
        <taxon>Salvia subgen. Calosphace</taxon>
    </lineage>
</organism>
<dbReference type="Proteomes" id="UP001567538">
    <property type="component" value="Unassembled WGS sequence"/>
</dbReference>
<feature type="transmembrane region" description="Helical" evidence="6">
    <location>
        <begin position="151"/>
        <end position="171"/>
    </location>
</feature>
<dbReference type="InterPro" id="IPR001680">
    <property type="entry name" value="WD40_rpt"/>
</dbReference>
<dbReference type="Gene3D" id="2.130.10.10">
    <property type="entry name" value="YVTN repeat-like/Quinoprotein amine dehydrogenase"/>
    <property type="match status" value="1"/>
</dbReference>
<keyword evidence="8" id="KW-1185">Reference proteome</keyword>
<comment type="subcellular location">
    <subcellularLocation>
        <location evidence="1">Nucleus</location>
    </subcellularLocation>
</comment>
<keyword evidence="4" id="KW-0539">Nucleus</keyword>
<gene>
    <name evidence="7" type="ORF">AAHA92_23446</name>
</gene>
<dbReference type="EMBL" id="JBEAFC010000008">
    <property type="protein sequence ID" value="KAL1546911.1"/>
    <property type="molecule type" value="Genomic_DNA"/>
</dbReference>
<evidence type="ECO:0000256" key="1">
    <source>
        <dbReference type="ARBA" id="ARBA00004123"/>
    </source>
</evidence>
<evidence type="ECO:0000313" key="8">
    <source>
        <dbReference type="Proteomes" id="UP001567538"/>
    </source>
</evidence>
<accession>A0ABD1GVS3</accession>
<keyword evidence="3" id="KW-0677">Repeat</keyword>
<keyword evidence="6" id="KW-0472">Membrane</keyword>
<protein>
    <submittedName>
        <fullName evidence="7">WD40 repeat-containing protein HOS15</fullName>
    </submittedName>
</protein>
<evidence type="ECO:0000256" key="2">
    <source>
        <dbReference type="ARBA" id="ARBA00022574"/>
    </source>
</evidence>
<dbReference type="GO" id="GO:0005634">
    <property type="term" value="C:nucleus"/>
    <property type="evidence" value="ECO:0007669"/>
    <property type="project" value="UniProtKB-SubCell"/>
</dbReference>
<dbReference type="PANTHER" id="PTHR22846:SF2">
    <property type="entry name" value="F-BOX-LIKE_WD REPEAT-CONTAINING PROTEIN EBI"/>
    <property type="match status" value="1"/>
</dbReference>
<evidence type="ECO:0000313" key="7">
    <source>
        <dbReference type="EMBL" id="KAL1546911.1"/>
    </source>
</evidence>
<evidence type="ECO:0000256" key="4">
    <source>
        <dbReference type="ARBA" id="ARBA00023242"/>
    </source>
</evidence>
<reference evidence="7 8" key="1">
    <citation type="submission" date="2024-06" db="EMBL/GenBank/DDBJ databases">
        <title>A chromosome level genome sequence of Diviner's sage (Salvia divinorum).</title>
        <authorList>
            <person name="Ford S.A."/>
            <person name="Ro D.-K."/>
            <person name="Ness R.W."/>
            <person name="Phillips M.A."/>
        </authorList>
    </citation>
    <scope>NUCLEOTIDE SEQUENCE [LARGE SCALE GENOMIC DNA]</scope>
    <source>
        <strain evidence="7">SAF-2024a</strain>
        <tissue evidence="7">Leaf</tissue>
    </source>
</reference>
<keyword evidence="2 5" id="KW-0853">WD repeat</keyword>
<dbReference type="InterPro" id="IPR015943">
    <property type="entry name" value="WD40/YVTN_repeat-like_dom_sf"/>
</dbReference>
<keyword evidence="6" id="KW-1133">Transmembrane helix</keyword>
<keyword evidence="6" id="KW-0812">Transmembrane</keyword>
<evidence type="ECO:0000256" key="3">
    <source>
        <dbReference type="ARBA" id="ARBA00022737"/>
    </source>
</evidence>
<dbReference type="AlphaFoldDB" id="A0ABD1GVS3"/>
<sequence length="198" mass="21470">MTDSVVKDGCVSCHSTTLLPHYYSGLFRAFGFSEIHSRKTQSVSPISLIFRYHNGSGPEPLDICTSLPSLPCKFPNTDVTVLQGHTSEVFACAWNPTGSLLASGSGDSTARIWTNDGLSSSVTENGPSNVVLGHFKSRTNEKSEDVTTLDWNVSILYAIWLTVHFLLLVLMMAKQGCGVKLVGLPRNVIFQSSCLVEA</sequence>
<comment type="caution">
    <text evidence="7">The sequence shown here is derived from an EMBL/GenBank/DDBJ whole genome shotgun (WGS) entry which is preliminary data.</text>
</comment>
<proteinExistence type="predicted"/>
<dbReference type="InterPro" id="IPR036322">
    <property type="entry name" value="WD40_repeat_dom_sf"/>
</dbReference>
<dbReference type="PROSITE" id="PS50294">
    <property type="entry name" value="WD_REPEATS_REGION"/>
    <property type="match status" value="1"/>
</dbReference>
<evidence type="ECO:0000256" key="6">
    <source>
        <dbReference type="SAM" id="Phobius"/>
    </source>
</evidence>
<dbReference type="PROSITE" id="PS50082">
    <property type="entry name" value="WD_REPEATS_2"/>
    <property type="match status" value="1"/>
</dbReference>
<dbReference type="SMART" id="SM00320">
    <property type="entry name" value="WD40"/>
    <property type="match status" value="1"/>
</dbReference>
<dbReference type="SUPFAM" id="SSF50978">
    <property type="entry name" value="WD40 repeat-like"/>
    <property type="match status" value="1"/>
</dbReference>
<dbReference type="PANTHER" id="PTHR22846">
    <property type="entry name" value="WD40 REPEAT PROTEIN"/>
    <property type="match status" value="1"/>
</dbReference>
<dbReference type="Pfam" id="PF00400">
    <property type="entry name" value="WD40"/>
    <property type="match status" value="1"/>
</dbReference>
<dbReference type="InterPro" id="IPR045183">
    <property type="entry name" value="Ebi-like"/>
</dbReference>